<feature type="transmembrane region" description="Helical" evidence="1">
    <location>
        <begin position="354"/>
        <end position="371"/>
    </location>
</feature>
<dbReference type="InterPro" id="IPR018776">
    <property type="entry name" value="Membrane_prot_PTPS-rel_domain"/>
</dbReference>
<organism evidence="3 4">
    <name type="scientific">Methanopyrus kandleri</name>
    <dbReference type="NCBI Taxonomy" id="2320"/>
    <lineage>
        <taxon>Archaea</taxon>
        <taxon>Methanobacteriati</taxon>
        <taxon>Methanobacteriota</taxon>
        <taxon>Methanomada group</taxon>
        <taxon>Methanopyri</taxon>
        <taxon>Methanopyrales</taxon>
        <taxon>Methanopyraceae</taxon>
        <taxon>Methanopyrus</taxon>
    </lineage>
</organism>
<dbReference type="EMBL" id="DUJS01000004">
    <property type="protein sequence ID" value="HII70313.1"/>
    <property type="molecule type" value="Genomic_DNA"/>
</dbReference>
<gene>
    <name evidence="3" type="ORF">HA336_03670</name>
</gene>
<dbReference type="Proteomes" id="UP000619545">
    <property type="component" value="Unassembled WGS sequence"/>
</dbReference>
<feature type="domain" description="Membrane protein 6-pyruvoyl-tetrahydropterin synthase-related" evidence="2">
    <location>
        <begin position="74"/>
        <end position="490"/>
    </location>
</feature>
<feature type="transmembrane region" description="Helical" evidence="1">
    <location>
        <begin position="322"/>
        <end position="342"/>
    </location>
</feature>
<evidence type="ECO:0000259" key="2">
    <source>
        <dbReference type="Pfam" id="PF10131"/>
    </source>
</evidence>
<sequence length="727" mass="84306">MDRKDVLCALVAFLVGAVVSSPSLDYGWNWFPSGADARGHMTKVWMLEKLWSMGDVPYPKWSEYWYCGYPFLWFYPPLAYFIPALMTHLAKTDVLTAWKWWTWLAYSLAGPSVYASARLMGASPLGSLIAAVAYQTSYNHIEITFTEGRIPTVAAIVFYALVPGLLVAVYRRVWERGRWAGYLALVLSLTILMHHSSGLAAITVCLAYVALRISRSWTLWAVGKEELPSILPEVPGHAWVLFAILLSVLAVSWWLMPALEYRTYSYTTKPKWWISMSSVHDPWEFFVPDYWKTRYAKYVGAIQFLLGWAGLILAARRRPRTFLPFAIMTGVALLLSFGLVLQKPMERIGFEPKWFLMFSAVILCTFVAFVVDNFRFLRRHTVLIMICSMMVVDAAIGLKYAYRPVHYTVSELSALLWMREHTGPWDRVATVGYRALWGMEPYITGAPSVFGWYREGTPIRDVVVQYQRSFKRVEPNKALKIGDVLGVRFLILSSRKPYAKRMITELERVGVRPIRDYRWVKVYEFNPTMGYEIDDIKSVFLGNKYRYMRLCKLLRYDPKYAPAYAFTRIPDCDLVRYAHPQVVVMDRHPSPEEVRVLKEFGVKEILVLDRYHKFKTKIFGINIVHDRPLRIVKMLPKRNLKPIRVDLGHAWFKVYGRGWVWVKVPYFPCWIPDRGVRLGGIDNMILLRVPSPTTVKFVWNPHPLWIALSAFSLCVSLYLTFSRQWRT</sequence>
<feature type="transmembrane region" description="Helical" evidence="1">
    <location>
        <begin position="295"/>
        <end position="315"/>
    </location>
</feature>
<dbReference type="AlphaFoldDB" id="A0A832TCI7"/>
<keyword evidence="1" id="KW-0812">Transmembrane</keyword>
<feature type="transmembrane region" description="Helical" evidence="1">
    <location>
        <begin position="71"/>
        <end position="90"/>
    </location>
</feature>
<keyword evidence="1" id="KW-1133">Transmembrane helix</keyword>
<feature type="transmembrane region" description="Helical" evidence="1">
    <location>
        <begin position="238"/>
        <end position="256"/>
    </location>
</feature>
<dbReference type="RefSeq" id="WP_011018897.1">
    <property type="nucleotide sequence ID" value="NZ_DUJS01000004.1"/>
</dbReference>
<name>A0A832TCI7_9EURY</name>
<dbReference type="GeneID" id="1476628"/>
<proteinExistence type="predicted"/>
<accession>A0A832TCI7</accession>
<feature type="transmembrane region" description="Helical" evidence="1">
    <location>
        <begin position="704"/>
        <end position="721"/>
    </location>
</feature>
<dbReference type="Pfam" id="PF10131">
    <property type="entry name" value="PTPS_related"/>
    <property type="match status" value="1"/>
</dbReference>
<keyword evidence="1" id="KW-0472">Membrane</keyword>
<comment type="caution">
    <text evidence="3">The sequence shown here is derived from an EMBL/GenBank/DDBJ whole genome shotgun (WGS) entry which is preliminary data.</text>
</comment>
<evidence type="ECO:0000313" key="4">
    <source>
        <dbReference type="Proteomes" id="UP000619545"/>
    </source>
</evidence>
<evidence type="ECO:0000256" key="1">
    <source>
        <dbReference type="SAM" id="Phobius"/>
    </source>
</evidence>
<feature type="transmembrane region" description="Helical" evidence="1">
    <location>
        <begin position="150"/>
        <end position="170"/>
    </location>
</feature>
<reference evidence="3" key="1">
    <citation type="journal article" date="2020" name="bioRxiv">
        <title>A rank-normalized archaeal taxonomy based on genome phylogeny resolves widespread incomplete and uneven classifications.</title>
        <authorList>
            <person name="Rinke C."/>
            <person name="Chuvochina M."/>
            <person name="Mussig A.J."/>
            <person name="Chaumeil P.-A."/>
            <person name="Waite D.W."/>
            <person name="Whitman W.B."/>
            <person name="Parks D.H."/>
            <person name="Hugenholtz P."/>
        </authorList>
    </citation>
    <scope>NUCLEOTIDE SEQUENCE</scope>
    <source>
        <strain evidence="3">UBA8853</strain>
    </source>
</reference>
<evidence type="ECO:0000313" key="3">
    <source>
        <dbReference type="EMBL" id="HII70313.1"/>
    </source>
</evidence>
<protein>
    <recommendedName>
        <fullName evidence="2">Membrane protein 6-pyruvoyl-tetrahydropterin synthase-related domain-containing protein</fullName>
    </recommendedName>
</protein>
<feature type="transmembrane region" description="Helical" evidence="1">
    <location>
        <begin position="182"/>
        <end position="211"/>
    </location>
</feature>